<keyword evidence="5" id="KW-0663">Pyridoxal phosphate</keyword>
<dbReference type="SUPFAM" id="SSF53383">
    <property type="entry name" value="PLP-dependent transferases"/>
    <property type="match status" value="1"/>
</dbReference>
<dbReference type="PROSITE" id="PS00105">
    <property type="entry name" value="AA_TRANSFER_CLASS_1"/>
    <property type="match status" value="1"/>
</dbReference>
<dbReference type="InterPro" id="IPR050596">
    <property type="entry name" value="AspAT/PAT-like"/>
</dbReference>
<evidence type="ECO:0000313" key="9">
    <source>
        <dbReference type="Proteomes" id="UP001156398"/>
    </source>
</evidence>
<evidence type="ECO:0000256" key="3">
    <source>
        <dbReference type="ARBA" id="ARBA00022576"/>
    </source>
</evidence>
<evidence type="ECO:0000259" key="7">
    <source>
        <dbReference type="Pfam" id="PF00155"/>
    </source>
</evidence>
<keyword evidence="4 6" id="KW-0808">Transferase</keyword>
<sequence>MPSFGRTLREIPPSPLVTVERLLRSGAHEAPVGLQQGRTVFEPCARPRAWERAEFGISAHEHAPPGGVPALRRAFAEAATARRGTRVDPEQVLVTSGATHAIAVVLHAVLRPGDEVLVLSPQWLFATGLVWAAGGVPREVPVFLELSRDPGFDFTAAIERAVGPRTRAIYFNNPNNPTGFRLDEPALTRLAELAERHDLWLIADNAYENYDFSDGGFIDMATVGTAAERTFSVHSCSKTYAMPGTRAGHLISPPGSEEVLTKWSLHTLYSVSTAAQFTAFEALATPAAELAARRERAAHAWALADEALEIPHTAVAGGLYTFVDLRAYGDGEEFVRRCARAGVGLAPGRVFGEHCADWARICFTAAAPRSVVEAIGRVNTIYREGKGER</sequence>
<proteinExistence type="inferred from homology"/>
<gene>
    <name evidence="8" type="ORF">POF43_028035</name>
</gene>
<comment type="cofactor">
    <cofactor evidence="1 6">
        <name>pyridoxal 5'-phosphate</name>
        <dbReference type="ChEBI" id="CHEBI:597326"/>
    </cofactor>
</comment>
<keyword evidence="9" id="KW-1185">Reference proteome</keyword>
<organism evidence="8 9">
    <name type="scientific">Streptantibioticus silvisoli</name>
    <dbReference type="NCBI Taxonomy" id="2705255"/>
    <lineage>
        <taxon>Bacteria</taxon>
        <taxon>Bacillati</taxon>
        <taxon>Actinomycetota</taxon>
        <taxon>Actinomycetes</taxon>
        <taxon>Kitasatosporales</taxon>
        <taxon>Streptomycetaceae</taxon>
        <taxon>Streptantibioticus</taxon>
    </lineage>
</organism>
<reference evidence="8 9" key="1">
    <citation type="submission" date="2023-05" db="EMBL/GenBank/DDBJ databases">
        <title>Streptantibioticus silvisoli sp. nov., acidotolerant actinomycetes 1 from pine litter.</title>
        <authorList>
            <person name="Swiecimska M."/>
            <person name="Golinska P."/>
            <person name="Sangal V."/>
            <person name="Wachnowicz B."/>
            <person name="Goodfellow M."/>
        </authorList>
    </citation>
    <scope>NUCLEOTIDE SEQUENCE [LARGE SCALE GENOMIC DNA]</scope>
    <source>
        <strain evidence="8 9">SL54</strain>
    </source>
</reference>
<dbReference type="RefSeq" id="WP_271322507.1">
    <property type="nucleotide sequence ID" value="NZ_JAAGKO020000054.1"/>
</dbReference>
<comment type="caution">
    <text evidence="8">The sequence shown here is derived from an EMBL/GenBank/DDBJ whole genome shotgun (WGS) entry which is preliminary data.</text>
</comment>
<evidence type="ECO:0000256" key="6">
    <source>
        <dbReference type="RuleBase" id="RU000481"/>
    </source>
</evidence>
<dbReference type="Pfam" id="PF00155">
    <property type="entry name" value="Aminotran_1_2"/>
    <property type="match status" value="1"/>
</dbReference>
<dbReference type="EMBL" id="JAAGKO020000054">
    <property type="protein sequence ID" value="MDI5966530.1"/>
    <property type="molecule type" value="Genomic_DNA"/>
</dbReference>
<dbReference type="InterPro" id="IPR015424">
    <property type="entry name" value="PyrdxlP-dep_Trfase"/>
</dbReference>
<dbReference type="PANTHER" id="PTHR46383">
    <property type="entry name" value="ASPARTATE AMINOTRANSFERASE"/>
    <property type="match status" value="1"/>
</dbReference>
<dbReference type="EC" id="2.6.1.-" evidence="6"/>
<dbReference type="CDD" id="cd00609">
    <property type="entry name" value="AAT_like"/>
    <property type="match status" value="1"/>
</dbReference>
<accession>A0ABT6W712</accession>
<dbReference type="GO" id="GO:0008483">
    <property type="term" value="F:transaminase activity"/>
    <property type="evidence" value="ECO:0007669"/>
    <property type="project" value="UniProtKB-KW"/>
</dbReference>
<dbReference type="PANTHER" id="PTHR46383:SF1">
    <property type="entry name" value="ASPARTATE AMINOTRANSFERASE"/>
    <property type="match status" value="1"/>
</dbReference>
<comment type="similarity">
    <text evidence="2 6">Belongs to the class-I pyridoxal-phosphate-dependent aminotransferase family.</text>
</comment>
<keyword evidence="3 6" id="KW-0032">Aminotransferase</keyword>
<dbReference type="Gene3D" id="3.40.640.10">
    <property type="entry name" value="Type I PLP-dependent aspartate aminotransferase-like (Major domain)"/>
    <property type="match status" value="1"/>
</dbReference>
<evidence type="ECO:0000256" key="2">
    <source>
        <dbReference type="ARBA" id="ARBA00007441"/>
    </source>
</evidence>
<evidence type="ECO:0000256" key="1">
    <source>
        <dbReference type="ARBA" id="ARBA00001933"/>
    </source>
</evidence>
<evidence type="ECO:0000256" key="4">
    <source>
        <dbReference type="ARBA" id="ARBA00022679"/>
    </source>
</evidence>
<feature type="domain" description="Aminotransferase class I/classII large" evidence="7">
    <location>
        <begin position="58"/>
        <end position="373"/>
    </location>
</feature>
<dbReference type="InterPro" id="IPR004839">
    <property type="entry name" value="Aminotransferase_I/II_large"/>
</dbReference>
<protein>
    <recommendedName>
        <fullName evidence="6">Aminotransferase</fullName>
        <ecNumber evidence="6">2.6.1.-</ecNumber>
    </recommendedName>
</protein>
<dbReference type="Proteomes" id="UP001156398">
    <property type="component" value="Unassembled WGS sequence"/>
</dbReference>
<evidence type="ECO:0000256" key="5">
    <source>
        <dbReference type="ARBA" id="ARBA00022898"/>
    </source>
</evidence>
<dbReference type="InterPro" id="IPR004838">
    <property type="entry name" value="NHTrfase_class1_PyrdxlP-BS"/>
</dbReference>
<evidence type="ECO:0000313" key="8">
    <source>
        <dbReference type="EMBL" id="MDI5966530.1"/>
    </source>
</evidence>
<name>A0ABT6W712_9ACTN</name>
<dbReference type="InterPro" id="IPR015421">
    <property type="entry name" value="PyrdxlP-dep_Trfase_major"/>
</dbReference>